<reference evidence="12" key="1">
    <citation type="submission" date="2020-01" db="EMBL/GenBank/DDBJ databases">
        <authorList>
            <person name="Rat A."/>
        </authorList>
    </citation>
    <scope>NUCLEOTIDE SEQUENCE</scope>
    <source>
        <strain evidence="12">LMG 31228</strain>
    </source>
</reference>
<feature type="domain" description="Ketopantoate reductase C-terminal" evidence="11">
    <location>
        <begin position="196"/>
        <end position="335"/>
    </location>
</feature>
<dbReference type="EMBL" id="JAAEDL010000020">
    <property type="protein sequence ID" value="MBR0682577.1"/>
    <property type="molecule type" value="Genomic_DNA"/>
</dbReference>
<protein>
    <recommendedName>
        <fullName evidence="4">2-dehydropantoate 2-reductase</fullName>
        <ecNumber evidence="3">1.1.1.169</ecNumber>
    </recommendedName>
    <alternativeName>
        <fullName evidence="8">Ketopantoate reductase</fullName>
    </alternativeName>
</protein>
<feature type="domain" description="Ketopantoate reductase N-terminal" evidence="10">
    <location>
        <begin position="19"/>
        <end position="168"/>
    </location>
</feature>
<dbReference type="RefSeq" id="WP_211848109.1">
    <property type="nucleotide sequence ID" value="NZ_JAAEDL010000020.1"/>
</dbReference>
<accession>A0A9X9XFU1</accession>
<dbReference type="InterPro" id="IPR008927">
    <property type="entry name" value="6-PGluconate_DH-like_C_sf"/>
</dbReference>
<evidence type="ECO:0000256" key="7">
    <source>
        <dbReference type="ARBA" id="ARBA00023002"/>
    </source>
</evidence>
<evidence type="ECO:0000256" key="9">
    <source>
        <dbReference type="ARBA" id="ARBA00048793"/>
    </source>
</evidence>
<evidence type="ECO:0000259" key="11">
    <source>
        <dbReference type="Pfam" id="PF08546"/>
    </source>
</evidence>
<dbReference type="InterPro" id="IPR013328">
    <property type="entry name" value="6PGD_dom2"/>
</dbReference>
<dbReference type="Gene3D" id="1.10.1040.10">
    <property type="entry name" value="N-(1-d-carboxylethyl)-l-norvaline Dehydrogenase, domain 2"/>
    <property type="match status" value="1"/>
</dbReference>
<reference evidence="12" key="2">
    <citation type="journal article" date="2021" name="Syst. Appl. Microbiol.">
        <title>Roseomonas hellenica sp. nov., isolated from roots of wild-growing Alkanna tinctoria.</title>
        <authorList>
            <person name="Rat A."/>
            <person name="Naranjo H.D."/>
            <person name="Lebbe L."/>
            <person name="Cnockaert M."/>
            <person name="Krigas N."/>
            <person name="Grigoriadou K."/>
            <person name="Maloupa E."/>
            <person name="Willems A."/>
        </authorList>
    </citation>
    <scope>NUCLEOTIDE SEQUENCE</scope>
    <source>
        <strain evidence="12">LMG 31228</strain>
    </source>
</reference>
<dbReference type="GO" id="GO:0015940">
    <property type="term" value="P:pantothenate biosynthetic process"/>
    <property type="evidence" value="ECO:0007669"/>
    <property type="project" value="UniProtKB-KW"/>
</dbReference>
<evidence type="ECO:0000256" key="1">
    <source>
        <dbReference type="ARBA" id="ARBA00004994"/>
    </source>
</evidence>
<name>A0A9X9XFU1_9PROT</name>
<dbReference type="Pfam" id="PF08546">
    <property type="entry name" value="ApbA_C"/>
    <property type="match status" value="1"/>
</dbReference>
<dbReference type="InterPro" id="IPR036291">
    <property type="entry name" value="NAD(P)-bd_dom_sf"/>
</dbReference>
<keyword evidence="5" id="KW-0566">Pantothenate biosynthesis</keyword>
<dbReference type="AlphaFoldDB" id="A0A9X9XFU1"/>
<keyword evidence="13" id="KW-1185">Reference proteome</keyword>
<evidence type="ECO:0000256" key="4">
    <source>
        <dbReference type="ARBA" id="ARBA00019465"/>
    </source>
</evidence>
<evidence type="ECO:0000256" key="5">
    <source>
        <dbReference type="ARBA" id="ARBA00022655"/>
    </source>
</evidence>
<keyword evidence="6" id="KW-0521">NADP</keyword>
<comment type="similarity">
    <text evidence="2">Belongs to the ketopantoate reductase family.</text>
</comment>
<dbReference type="InterPro" id="IPR013332">
    <property type="entry name" value="KPR_N"/>
</dbReference>
<dbReference type="SUPFAM" id="SSF51735">
    <property type="entry name" value="NAD(P)-binding Rossmann-fold domains"/>
    <property type="match status" value="1"/>
</dbReference>
<comment type="catalytic activity">
    <reaction evidence="9">
        <text>(R)-pantoate + NADP(+) = 2-dehydropantoate + NADPH + H(+)</text>
        <dbReference type="Rhea" id="RHEA:16233"/>
        <dbReference type="ChEBI" id="CHEBI:11561"/>
        <dbReference type="ChEBI" id="CHEBI:15378"/>
        <dbReference type="ChEBI" id="CHEBI:15980"/>
        <dbReference type="ChEBI" id="CHEBI:57783"/>
        <dbReference type="ChEBI" id="CHEBI:58349"/>
        <dbReference type="EC" id="1.1.1.169"/>
    </reaction>
</comment>
<dbReference type="Proteomes" id="UP001138709">
    <property type="component" value="Unassembled WGS sequence"/>
</dbReference>
<keyword evidence="7" id="KW-0560">Oxidoreductase</keyword>
<dbReference type="GO" id="GO:0008677">
    <property type="term" value="F:2-dehydropantoate 2-reductase activity"/>
    <property type="evidence" value="ECO:0007669"/>
    <property type="project" value="UniProtKB-EC"/>
</dbReference>
<evidence type="ECO:0000313" key="12">
    <source>
        <dbReference type="EMBL" id="MBR0682577.1"/>
    </source>
</evidence>
<proteinExistence type="inferred from homology"/>
<dbReference type="PANTHER" id="PTHR43765">
    <property type="entry name" value="2-DEHYDROPANTOATE 2-REDUCTASE-RELATED"/>
    <property type="match status" value="1"/>
</dbReference>
<comment type="caution">
    <text evidence="12">The sequence shown here is derived from an EMBL/GenBank/DDBJ whole genome shotgun (WGS) entry which is preliminary data.</text>
</comment>
<dbReference type="PANTHER" id="PTHR43765:SF2">
    <property type="entry name" value="2-DEHYDROPANTOATE 2-REDUCTASE"/>
    <property type="match status" value="1"/>
</dbReference>
<evidence type="ECO:0000256" key="3">
    <source>
        <dbReference type="ARBA" id="ARBA00013014"/>
    </source>
</evidence>
<dbReference type="Gene3D" id="3.40.50.720">
    <property type="entry name" value="NAD(P)-binding Rossmann-like Domain"/>
    <property type="match status" value="1"/>
</dbReference>
<evidence type="ECO:0000256" key="6">
    <source>
        <dbReference type="ARBA" id="ARBA00022857"/>
    </source>
</evidence>
<dbReference type="GO" id="GO:0005737">
    <property type="term" value="C:cytoplasm"/>
    <property type="evidence" value="ECO:0007669"/>
    <property type="project" value="TreeGrafter"/>
</dbReference>
<evidence type="ECO:0000256" key="8">
    <source>
        <dbReference type="ARBA" id="ARBA00032024"/>
    </source>
</evidence>
<dbReference type="InterPro" id="IPR013752">
    <property type="entry name" value="KPA_reductase"/>
</dbReference>
<dbReference type="InterPro" id="IPR050838">
    <property type="entry name" value="Ketopantoate_reductase"/>
</dbReference>
<evidence type="ECO:0000259" key="10">
    <source>
        <dbReference type="Pfam" id="PF02558"/>
    </source>
</evidence>
<organism evidence="12 13">
    <name type="scientific">Neoroseomonas eburnea</name>
    <dbReference type="NCBI Taxonomy" id="1346889"/>
    <lineage>
        <taxon>Bacteria</taxon>
        <taxon>Pseudomonadati</taxon>
        <taxon>Pseudomonadota</taxon>
        <taxon>Alphaproteobacteria</taxon>
        <taxon>Acetobacterales</taxon>
        <taxon>Acetobacteraceae</taxon>
        <taxon>Neoroseomonas</taxon>
    </lineage>
</organism>
<dbReference type="SUPFAM" id="SSF48179">
    <property type="entry name" value="6-phosphogluconate dehydrogenase C-terminal domain-like"/>
    <property type="match status" value="1"/>
</dbReference>
<dbReference type="Pfam" id="PF02558">
    <property type="entry name" value="ApbA"/>
    <property type="match status" value="1"/>
</dbReference>
<gene>
    <name evidence="12" type="ORF">GXW74_18945</name>
</gene>
<comment type="pathway">
    <text evidence="1">Cofactor biosynthesis; (R)-pantothenate biosynthesis; (R)-pantoate from 3-methyl-2-oxobutanoate: step 2/2.</text>
</comment>
<evidence type="ECO:0000313" key="13">
    <source>
        <dbReference type="Proteomes" id="UP001138709"/>
    </source>
</evidence>
<evidence type="ECO:0000256" key="2">
    <source>
        <dbReference type="ARBA" id="ARBA00007870"/>
    </source>
</evidence>
<sequence length="354" mass="37383">MAKEAERAAVREAVDRGPILVWGAGAIGGTIGAALVRARHAVVFVDIEKDHVAAIADPARGLAIEGPVDPHRIVAPAFTPETVQGVFRRIFLCVKAHHTEAACRALLPHLAPDGYVLSLQNGLCETIIAPIVGAERTVGCFVNFSADWHGPGRIMYGGRGALVLGELDGATTPRLTALHALLREAFEPDAITTGNIWGYLWGKLGYGAMLFAQALGEKGIADCLARPELLPLWRALGGEAIAVARAEGVAPLGFNGFDPAAFSPGATEAQAAASVAAMVAFNRPNAKTHSGVWRDLWVRERRTEVDVQIAPIAEIGAKHGLACPAVRRLVAMTHDCEAGTRPMSDANLTELMSP</sequence>
<dbReference type="EC" id="1.1.1.169" evidence="3"/>
<dbReference type="GO" id="GO:0050661">
    <property type="term" value="F:NADP binding"/>
    <property type="evidence" value="ECO:0007669"/>
    <property type="project" value="TreeGrafter"/>
</dbReference>